<reference evidence="1" key="1">
    <citation type="journal article" date="2014" name="Nat. Genet.">
        <title>Genome and transcriptome of the porcine whipworm Trichuris suis.</title>
        <authorList>
            <person name="Jex A.R."/>
            <person name="Nejsum P."/>
            <person name="Schwarz E.M."/>
            <person name="Hu L."/>
            <person name="Young N.D."/>
            <person name="Hall R.S."/>
            <person name="Korhonen P.K."/>
            <person name="Liao S."/>
            <person name="Thamsborg S."/>
            <person name="Xia J."/>
            <person name="Xu P."/>
            <person name="Wang S."/>
            <person name="Scheerlinck J.P."/>
            <person name="Hofmann A."/>
            <person name="Sternberg P.W."/>
            <person name="Wang J."/>
            <person name="Gasser R.B."/>
        </authorList>
    </citation>
    <scope>NUCLEOTIDE SEQUENCE [LARGE SCALE GENOMIC DNA]</scope>
    <source>
        <strain evidence="1">DCEP-RM93F</strain>
    </source>
</reference>
<evidence type="ECO:0000313" key="1">
    <source>
        <dbReference type="EMBL" id="KFD64357.1"/>
    </source>
</evidence>
<dbReference type="Proteomes" id="UP000030758">
    <property type="component" value="Unassembled WGS sequence"/>
</dbReference>
<accession>A0A085N4G1</accession>
<protein>
    <recommendedName>
        <fullName evidence="2">Reverse transcriptase RNase H-like domain-containing protein</fullName>
    </recommendedName>
</protein>
<dbReference type="PANTHER" id="PTHR37984">
    <property type="entry name" value="PROTEIN CBG26694"/>
    <property type="match status" value="1"/>
</dbReference>
<dbReference type="PANTHER" id="PTHR37984:SF5">
    <property type="entry name" value="PROTEIN NYNRIN-LIKE"/>
    <property type="match status" value="1"/>
</dbReference>
<sequence length="165" mass="18455">MVHGRRFTLLTDHQPLLAVFGTKKGIPLYTANRLQSWATTLCAREYRSTSTFGNADALSRLIAIRQEEEVVIASVDGEIKRVLADAVRTLPVTSCMIIQETAKDTLLQKIIHFLREGWPKAKGSQQEQFYNRRQSLIIIDGCLHFADQVVVPNAFETACSAPTPL</sequence>
<organism evidence="1">
    <name type="scientific">Trichuris suis</name>
    <name type="common">pig whipworm</name>
    <dbReference type="NCBI Taxonomy" id="68888"/>
    <lineage>
        <taxon>Eukaryota</taxon>
        <taxon>Metazoa</taxon>
        <taxon>Ecdysozoa</taxon>
        <taxon>Nematoda</taxon>
        <taxon>Enoplea</taxon>
        <taxon>Dorylaimia</taxon>
        <taxon>Trichinellida</taxon>
        <taxon>Trichuridae</taxon>
        <taxon>Trichuris</taxon>
    </lineage>
</organism>
<dbReference type="EMBL" id="KL367556">
    <property type="protein sequence ID" value="KFD64357.1"/>
    <property type="molecule type" value="Genomic_DNA"/>
</dbReference>
<dbReference type="AlphaFoldDB" id="A0A085N4G1"/>
<gene>
    <name evidence="1" type="ORF">M514_23381</name>
</gene>
<dbReference type="InterPro" id="IPR050951">
    <property type="entry name" value="Retrovirus_Pol_polyprotein"/>
</dbReference>
<evidence type="ECO:0008006" key="2">
    <source>
        <dbReference type="Google" id="ProtNLM"/>
    </source>
</evidence>
<name>A0A085N4G1_9BILA</name>
<proteinExistence type="predicted"/>